<protein>
    <submittedName>
        <fullName evidence="1">Uncharacterized protein</fullName>
    </submittedName>
</protein>
<comment type="caution">
    <text evidence="1">The sequence shown here is derived from an EMBL/GenBank/DDBJ whole genome shotgun (WGS) entry which is preliminary data.</text>
</comment>
<evidence type="ECO:0000313" key="1">
    <source>
        <dbReference type="EMBL" id="THU52832.1"/>
    </source>
</evidence>
<name>A0A4S8IY01_MUSBA</name>
<accession>A0A4S8IY01</accession>
<keyword evidence="2" id="KW-1185">Reference proteome</keyword>
<sequence length="136" mass="14523">MMKAKQGLSRRSSSPPQQRVELRCEARGDVITTAALVVMEKGGRCGGVTQLLRRLRAIRGFFAVLISLLMWQRSLSSLSCVLGTSESSPESEGRGRRLLATSATATCSMGVNGPAVEEDRLGSGAIGSELTRLRGK</sequence>
<organism evidence="1 2">
    <name type="scientific">Musa balbisiana</name>
    <name type="common">Banana</name>
    <dbReference type="NCBI Taxonomy" id="52838"/>
    <lineage>
        <taxon>Eukaryota</taxon>
        <taxon>Viridiplantae</taxon>
        <taxon>Streptophyta</taxon>
        <taxon>Embryophyta</taxon>
        <taxon>Tracheophyta</taxon>
        <taxon>Spermatophyta</taxon>
        <taxon>Magnoliopsida</taxon>
        <taxon>Liliopsida</taxon>
        <taxon>Zingiberales</taxon>
        <taxon>Musaceae</taxon>
        <taxon>Musa</taxon>
    </lineage>
</organism>
<reference evidence="1 2" key="1">
    <citation type="journal article" date="2019" name="Nat. Plants">
        <title>Genome sequencing of Musa balbisiana reveals subgenome evolution and function divergence in polyploid bananas.</title>
        <authorList>
            <person name="Yao X."/>
        </authorList>
    </citation>
    <scope>NUCLEOTIDE SEQUENCE [LARGE SCALE GENOMIC DNA]</scope>
    <source>
        <strain evidence="2">cv. DH-PKW</strain>
        <tissue evidence="1">Leaves</tissue>
    </source>
</reference>
<gene>
    <name evidence="1" type="ORF">C4D60_Mb10t08080</name>
</gene>
<proteinExistence type="predicted"/>
<evidence type="ECO:0000313" key="2">
    <source>
        <dbReference type="Proteomes" id="UP000317650"/>
    </source>
</evidence>
<dbReference type="EMBL" id="PYDT01000008">
    <property type="protein sequence ID" value="THU52832.1"/>
    <property type="molecule type" value="Genomic_DNA"/>
</dbReference>
<dbReference type="Proteomes" id="UP000317650">
    <property type="component" value="Chromosome 10"/>
</dbReference>
<dbReference type="AlphaFoldDB" id="A0A4S8IY01"/>